<accession>A0A553GYU8</accession>
<evidence type="ECO:0000313" key="3">
    <source>
        <dbReference type="Proteomes" id="UP000315235"/>
    </source>
</evidence>
<name>A0A553GYU8_9PSED</name>
<reference evidence="2 3" key="1">
    <citation type="submission" date="2019-07" db="EMBL/GenBank/DDBJ databases">
        <title>Pseudomonas mangiferae sp. nov., isolated from bark of mango tree in Thailand.</title>
        <authorList>
            <person name="Srisuk N."/>
            <person name="Anurat P."/>
        </authorList>
    </citation>
    <scope>NUCLEOTIDE SEQUENCE [LARGE SCALE GENOMIC DNA]</scope>
    <source>
        <strain evidence="2 3">DMKU_BBB3-04</strain>
    </source>
</reference>
<sequence length="103" mass="10591">MKTVSILAAGLVACVAAPTLAVLRLPAPDGSLFALAILAPAALLAVWSSGALLDGRFEGLDSLGRCLRERRPRLPYWALRGLATALVATGLTLIADVALPALC</sequence>
<feature type="transmembrane region" description="Helical" evidence="1">
    <location>
        <begin position="31"/>
        <end position="53"/>
    </location>
</feature>
<protein>
    <submittedName>
        <fullName evidence="2">Uncharacterized protein</fullName>
    </submittedName>
</protein>
<proteinExistence type="predicted"/>
<keyword evidence="1" id="KW-0812">Transmembrane</keyword>
<keyword evidence="1" id="KW-1133">Transmembrane helix</keyword>
<dbReference type="RefSeq" id="WP_143488490.1">
    <property type="nucleotide sequence ID" value="NZ_VJOY01000007.1"/>
</dbReference>
<feature type="transmembrane region" description="Helical" evidence="1">
    <location>
        <begin position="74"/>
        <end position="95"/>
    </location>
</feature>
<dbReference type="AlphaFoldDB" id="A0A553GYU8"/>
<gene>
    <name evidence="2" type="ORF">FM069_11705</name>
</gene>
<organism evidence="2 3">
    <name type="scientific">Pseudomonas mangiferae</name>
    <dbReference type="NCBI Taxonomy" id="2593654"/>
    <lineage>
        <taxon>Bacteria</taxon>
        <taxon>Pseudomonadati</taxon>
        <taxon>Pseudomonadota</taxon>
        <taxon>Gammaproteobacteria</taxon>
        <taxon>Pseudomonadales</taxon>
        <taxon>Pseudomonadaceae</taxon>
        <taxon>Pseudomonas</taxon>
    </lineage>
</organism>
<keyword evidence="3" id="KW-1185">Reference proteome</keyword>
<evidence type="ECO:0000313" key="2">
    <source>
        <dbReference type="EMBL" id="TRX74665.1"/>
    </source>
</evidence>
<keyword evidence="1" id="KW-0472">Membrane</keyword>
<comment type="caution">
    <text evidence="2">The sequence shown here is derived from an EMBL/GenBank/DDBJ whole genome shotgun (WGS) entry which is preliminary data.</text>
</comment>
<dbReference type="EMBL" id="VJOY01000007">
    <property type="protein sequence ID" value="TRX74665.1"/>
    <property type="molecule type" value="Genomic_DNA"/>
</dbReference>
<evidence type="ECO:0000256" key="1">
    <source>
        <dbReference type="SAM" id="Phobius"/>
    </source>
</evidence>
<dbReference type="Proteomes" id="UP000315235">
    <property type="component" value="Unassembled WGS sequence"/>
</dbReference>